<organism evidence="2 3">
    <name type="scientific">Rotaria sordida</name>
    <dbReference type="NCBI Taxonomy" id="392033"/>
    <lineage>
        <taxon>Eukaryota</taxon>
        <taxon>Metazoa</taxon>
        <taxon>Spiralia</taxon>
        <taxon>Gnathifera</taxon>
        <taxon>Rotifera</taxon>
        <taxon>Eurotatoria</taxon>
        <taxon>Bdelloidea</taxon>
        <taxon>Philodinida</taxon>
        <taxon>Philodinidae</taxon>
        <taxon>Rotaria</taxon>
    </lineage>
</organism>
<evidence type="ECO:0000313" key="2">
    <source>
        <dbReference type="EMBL" id="CAF3826761.1"/>
    </source>
</evidence>
<gene>
    <name evidence="2" type="ORF">JBS370_LOCUS16803</name>
    <name evidence="1" type="ORF">ZHD862_LOCUS26936</name>
</gene>
<reference evidence="2" key="1">
    <citation type="submission" date="2021-02" db="EMBL/GenBank/DDBJ databases">
        <authorList>
            <person name="Nowell W R."/>
        </authorList>
    </citation>
    <scope>NUCLEOTIDE SEQUENCE</scope>
</reference>
<protein>
    <submittedName>
        <fullName evidence="2">Uncharacterized protein</fullName>
    </submittedName>
</protein>
<sequence>MPNLQRVTLNFNCDVPFIQLAQIISNQLLYLHRFDCHIDNALDDELTSIETIRQIHPCFNHIQCATDDYGYRMYTTD</sequence>
<evidence type="ECO:0000313" key="1">
    <source>
        <dbReference type="EMBL" id="CAF1281141.1"/>
    </source>
</evidence>
<accession>A0A819CUC6</accession>
<dbReference type="EMBL" id="CAJNOT010002072">
    <property type="protein sequence ID" value="CAF1281141.1"/>
    <property type="molecule type" value="Genomic_DNA"/>
</dbReference>
<comment type="caution">
    <text evidence="2">The sequence shown here is derived from an EMBL/GenBank/DDBJ whole genome shotgun (WGS) entry which is preliminary data.</text>
</comment>
<dbReference type="EMBL" id="CAJOBD010001723">
    <property type="protein sequence ID" value="CAF3826761.1"/>
    <property type="molecule type" value="Genomic_DNA"/>
</dbReference>
<dbReference type="Proteomes" id="UP000663836">
    <property type="component" value="Unassembled WGS sequence"/>
</dbReference>
<dbReference type="AlphaFoldDB" id="A0A819CUC6"/>
<evidence type="ECO:0000313" key="3">
    <source>
        <dbReference type="Proteomes" id="UP000663836"/>
    </source>
</evidence>
<name>A0A819CUC6_9BILA</name>
<dbReference type="Proteomes" id="UP000663864">
    <property type="component" value="Unassembled WGS sequence"/>
</dbReference>
<proteinExistence type="predicted"/>